<dbReference type="Gene3D" id="2.40.30.170">
    <property type="match status" value="1"/>
</dbReference>
<dbReference type="EMBL" id="PJNW01000017">
    <property type="protein sequence ID" value="PKR87507.1"/>
    <property type="molecule type" value="Genomic_DNA"/>
</dbReference>
<evidence type="ECO:0000313" key="8">
    <source>
        <dbReference type="Proteomes" id="UP000233491"/>
    </source>
</evidence>
<reference evidence="7 8" key="1">
    <citation type="submission" date="2017-12" db="EMBL/GenBank/DDBJ databases">
        <title>Anaerobic carbon monoxide metabolism by Pleomorphomonas carboxyditropha sp. nov., a new mesophilic hydrogenogenic carboxidotroph.</title>
        <authorList>
            <person name="Esquivel-Elizondo S."/>
            <person name="Krajmalnik-Brown R."/>
        </authorList>
    </citation>
    <scope>NUCLEOTIDE SEQUENCE [LARGE SCALE GENOMIC DNA]</scope>
    <source>
        <strain evidence="7 8">R5-392</strain>
    </source>
</reference>
<dbReference type="Gene3D" id="2.40.420.20">
    <property type="match status" value="1"/>
</dbReference>
<evidence type="ECO:0000256" key="2">
    <source>
        <dbReference type="ARBA" id="ARBA00009477"/>
    </source>
</evidence>
<proteinExistence type="inferred from homology"/>
<evidence type="ECO:0000259" key="5">
    <source>
        <dbReference type="Pfam" id="PF25954"/>
    </source>
</evidence>
<comment type="similarity">
    <text evidence="2">Belongs to the membrane fusion protein (MFP) (TC 8.A.1) family.</text>
</comment>
<dbReference type="OrthoDB" id="9813967at2"/>
<dbReference type="PANTHER" id="PTHR30469:SF15">
    <property type="entry name" value="HLYD FAMILY OF SECRETION PROTEINS"/>
    <property type="match status" value="1"/>
</dbReference>
<evidence type="ECO:0000259" key="6">
    <source>
        <dbReference type="Pfam" id="PF25967"/>
    </source>
</evidence>
<keyword evidence="3" id="KW-0813">Transport</keyword>
<dbReference type="Pfam" id="PF25954">
    <property type="entry name" value="Beta-barrel_RND_2"/>
    <property type="match status" value="1"/>
</dbReference>
<dbReference type="Gene3D" id="1.10.287.470">
    <property type="entry name" value="Helix hairpin bin"/>
    <property type="match status" value="1"/>
</dbReference>
<evidence type="ECO:0000256" key="3">
    <source>
        <dbReference type="ARBA" id="ARBA00022448"/>
    </source>
</evidence>
<dbReference type="Pfam" id="PF25967">
    <property type="entry name" value="RND-MFP_C"/>
    <property type="match status" value="1"/>
</dbReference>
<dbReference type="InterPro" id="IPR058627">
    <property type="entry name" value="MdtA-like_C"/>
</dbReference>
<organism evidence="7 8">
    <name type="scientific">Pleomorphomonas diazotrophica</name>
    <dbReference type="NCBI Taxonomy" id="1166257"/>
    <lineage>
        <taxon>Bacteria</taxon>
        <taxon>Pseudomonadati</taxon>
        <taxon>Pseudomonadota</taxon>
        <taxon>Alphaproteobacteria</taxon>
        <taxon>Hyphomicrobiales</taxon>
        <taxon>Pleomorphomonadaceae</taxon>
        <taxon>Pleomorphomonas</taxon>
    </lineage>
</organism>
<dbReference type="InterPro" id="IPR058625">
    <property type="entry name" value="MdtA-like_BSH"/>
</dbReference>
<keyword evidence="8" id="KW-1185">Reference proteome</keyword>
<feature type="domain" description="Multidrug resistance protein MdtA-like barrel-sandwich hybrid" evidence="4">
    <location>
        <begin position="55"/>
        <end position="191"/>
    </location>
</feature>
<protein>
    <submittedName>
        <fullName evidence="7">Efflux transporter periplasmic adaptor subunit</fullName>
    </submittedName>
</protein>
<evidence type="ECO:0000259" key="4">
    <source>
        <dbReference type="Pfam" id="PF25917"/>
    </source>
</evidence>
<comment type="caution">
    <text evidence="7">The sequence shown here is derived from an EMBL/GenBank/DDBJ whole genome shotgun (WGS) entry which is preliminary data.</text>
</comment>
<dbReference type="Pfam" id="PF25917">
    <property type="entry name" value="BSH_RND"/>
    <property type="match status" value="1"/>
</dbReference>
<dbReference type="PANTHER" id="PTHR30469">
    <property type="entry name" value="MULTIDRUG RESISTANCE PROTEIN MDTA"/>
    <property type="match status" value="1"/>
</dbReference>
<dbReference type="NCBIfam" id="TIGR01730">
    <property type="entry name" value="RND_mfp"/>
    <property type="match status" value="1"/>
</dbReference>
<dbReference type="Gene3D" id="2.40.50.100">
    <property type="match status" value="1"/>
</dbReference>
<dbReference type="InterPro" id="IPR006143">
    <property type="entry name" value="RND_pump_MFP"/>
</dbReference>
<dbReference type="GO" id="GO:0015562">
    <property type="term" value="F:efflux transmembrane transporter activity"/>
    <property type="evidence" value="ECO:0007669"/>
    <property type="project" value="TreeGrafter"/>
</dbReference>
<dbReference type="InterPro" id="IPR058792">
    <property type="entry name" value="Beta-barrel_RND_2"/>
</dbReference>
<evidence type="ECO:0000313" key="7">
    <source>
        <dbReference type="EMBL" id="PKR87507.1"/>
    </source>
</evidence>
<dbReference type="SUPFAM" id="SSF111369">
    <property type="entry name" value="HlyD-like secretion proteins"/>
    <property type="match status" value="1"/>
</dbReference>
<dbReference type="RefSeq" id="WP_101291016.1">
    <property type="nucleotide sequence ID" value="NZ_FOUQ01000002.1"/>
</dbReference>
<sequence length="370" mass="38524">MIRRLALTILVGVALVACREETEVSPPVRPVLSTRVAIDDAGSQGFVGTVEPRDKADLGFQVLGRLMTRAVGIGDLVHTGDVLATLDATTLDLAVRSAEATLGNRRAERENAATTVARVEALRASGTAPEANLEDARTAFDAAGAAVRQAEADLAKARDALVHTEIKAGFDGVVTATGAEPGQTVAAGESVVTIARPDPRDAIIDVPDWMAGALPPGAPFIVAPQIAPNQSVVGHLREIAPEADPLTRTRRLKIDLSGPPDLFRLGSTVEVRADRQTSSTITLPEAAILRRDDGVFVWVIAVDEASRAARREGSVALRPVTTAPAGDGRLRVVSGLSAGERVAIAGVHSLQDGQKVIVPDASGDDRGDAS</sequence>
<gene>
    <name evidence="7" type="ORF">CXZ10_19365</name>
</gene>
<dbReference type="AlphaFoldDB" id="A0A1I4RKJ2"/>
<comment type="subcellular location">
    <subcellularLocation>
        <location evidence="1">Cell envelope</location>
    </subcellularLocation>
</comment>
<feature type="domain" description="CusB-like beta-barrel" evidence="5">
    <location>
        <begin position="204"/>
        <end position="275"/>
    </location>
</feature>
<name>A0A1I4RKJ2_9HYPH</name>
<dbReference type="PROSITE" id="PS51257">
    <property type="entry name" value="PROKAR_LIPOPROTEIN"/>
    <property type="match status" value="1"/>
</dbReference>
<accession>A0A1I4RKJ2</accession>
<dbReference type="GO" id="GO:1990281">
    <property type="term" value="C:efflux pump complex"/>
    <property type="evidence" value="ECO:0007669"/>
    <property type="project" value="TreeGrafter"/>
</dbReference>
<feature type="domain" description="Multidrug resistance protein MdtA-like C-terminal permuted SH3" evidence="6">
    <location>
        <begin position="281"/>
        <end position="347"/>
    </location>
</feature>
<evidence type="ECO:0000256" key="1">
    <source>
        <dbReference type="ARBA" id="ARBA00004196"/>
    </source>
</evidence>
<dbReference type="Proteomes" id="UP000233491">
    <property type="component" value="Unassembled WGS sequence"/>
</dbReference>